<dbReference type="HOGENOM" id="CLU_1372998_0_0_1"/>
<proteinExistence type="predicted"/>
<dbReference type="EMBL" id="KL647379">
    <property type="protein sequence ID" value="KEY75277.1"/>
    <property type="molecule type" value="Genomic_DNA"/>
</dbReference>
<organism evidence="2 3">
    <name type="scientific">Stachybotrys chartarum (strain CBS 109288 / IBT 7711)</name>
    <name type="common">Toxic black mold</name>
    <name type="synonym">Stilbospora chartarum</name>
    <dbReference type="NCBI Taxonomy" id="1280523"/>
    <lineage>
        <taxon>Eukaryota</taxon>
        <taxon>Fungi</taxon>
        <taxon>Dikarya</taxon>
        <taxon>Ascomycota</taxon>
        <taxon>Pezizomycotina</taxon>
        <taxon>Sordariomycetes</taxon>
        <taxon>Hypocreomycetidae</taxon>
        <taxon>Hypocreales</taxon>
        <taxon>Stachybotryaceae</taxon>
        <taxon>Stachybotrys</taxon>
    </lineage>
</organism>
<feature type="region of interest" description="Disordered" evidence="1">
    <location>
        <begin position="139"/>
        <end position="199"/>
    </location>
</feature>
<reference evidence="2 3" key="1">
    <citation type="journal article" date="2014" name="BMC Genomics">
        <title>Comparative genome sequencing reveals chemotype-specific gene clusters in the toxigenic black mold Stachybotrys.</title>
        <authorList>
            <person name="Semeiks J."/>
            <person name="Borek D."/>
            <person name="Otwinowski Z."/>
            <person name="Grishin N.V."/>
        </authorList>
    </citation>
    <scope>NUCLEOTIDE SEQUENCE [LARGE SCALE GENOMIC DNA]</scope>
    <source>
        <strain evidence="3">CBS 109288 / IBT 7711</strain>
    </source>
</reference>
<evidence type="ECO:0000313" key="2">
    <source>
        <dbReference type="EMBL" id="KEY75277.1"/>
    </source>
</evidence>
<keyword evidence="3" id="KW-1185">Reference proteome</keyword>
<accession>A0A084BCJ8</accession>
<protein>
    <submittedName>
        <fullName evidence="2">Uncharacterized protein</fullName>
    </submittedName>
</protein>
<name>A0A084BCJ8_STACB</name>
<feature type="compositionally biased region" description="Low complexity" evidence="1">
    <location>
        <begin position="1"/>
        <end position="13"/>
    </location>
</feature>
<feature type="region of interest" description="Disordered" evidence="1">
    <location>
        <begin position="1"/>
        <end position="24"/>
    </location>
</feature>
<dbReference type="AlphaFoldDB" id="A0A084BCJ8"/>
<sequence>MSSSPTEPNTPSPAHDMATQLDDSAILGEGHKIFDERTSEIGSNHNNVLQDKENQGEALLILRDIRCSMKARSGPETFKYRVDMQHGGDDGRVNFTFTPRQLGPVDIEFKVHYIGKQDTSAPSMGSPHLPPRQQSNHVNTAFYGSRSNGSPDLGETEHPTMDITELQKDEIAPQNSTRKRECPPEVTKAVGKKQKIEDI</sequence>
<dbReference type="OrthoDB" id="5156742at2759"/>
<gene>
    <name evidence="2" type="ORF">S7711_11290</name>
</gene>
<feature type="compositionally biased region" description="Basic and acidic residues" evidence="1">
    <location>
        <begin position="155"/>
        <end position="171"/>
    </location>
</feature>
<evidence type="ECO:0000256" key="1">
    <source>
        <dbReference type="SAM" id="MobiDB-lite"/>
    </source>
</evidence>
<dbReference type="Proteomes" id="UP000028045">
    <property type="component" value="Unassembled WGS sequence"/>
</dbReference>
<evidence type="ECO:0000313" key="3">
    <source>
        <dbReference type="Proteomes" id="UP000028045"/>
    </source>
</evidence>